<accession>A0A8X7U8I3</accession>
<feature type="domain" description="DC1" evidence="2">
    <location>
        <begin position="537"/>
        <end position="586"/>
    </location>
</feature>
<evidence type="ECO:0000259" key="2">
    <source>
        <dbReference type="Pfam" id="PF03107"/>
    </source>
</evidence>
<dbReference type="OrthoDB" id="938199at2759"/>
<reference evidence="4 5" key="1">
    <citation type="submission" date="2020-02" db="EMBL/GenBank/DDBJ databases">
        <authorList>
            <person name="Ma Q."/>
            <person name="Huang Y."/>
            <person name="Song X."/>
            <person name="Pei D."/>
        </authorList>
    </citation>
    <scope>NUCLEOTIDE SEQUENCE [LARGE SCALE GENOMIC DNA]</scope>
    <source>
        <strain evidence="4">Sxm20200214</strain>
        <tissue evidence="4">Leaf</tissue>
    </source>
</reference>
<dbReference type="PANTHER" id="PTHR32410">
    <property type="entry name" value="CYSTEINE/HISTIDINE-RICH C1 DOMAIN FAMILY PROTEIN"/>
    <property type="match status" value="1"/>
</dbReference>
<keyword evidence="1" id="KW-0677">Repeat</keyword>
<comment type="caution">
    <text evidence="4">The sequence shown here is derived from an EMBL/GenBank/DDBJ whole genome shotgun (WGS) entry which is preliminary data.</text>
</comment>
<feature type="domain" description="DC1" evidence="2">
    <location>
        <begin position="228"/>
        <end position="271"/>
    </location>
</feature>
<dbReference type="Proteomes" id="UP000886595">
    <property type="component" value="Unassembled WGS sequence"/>
</dbReference>
<dbReference type="InterPro" id="IPR046349">
    <property type="entry name" value="C1-like_sf"/>
</dbReference>
<evidence type="ECO:0000313" key="4">
    <source>
        <dbReference type="EMBL" id="KAG2266931.1"/>
    </source>
</evidence>
<dbReference type="Pfam" id="PF03107">
    <property type="entry name" value="C1_2"/>
    <property type="match status" value="4"/>
</dbReference>
<evidence type="ECO:0000256" key="1">
    <source>
        <dbReference type="ARBA" id="ARBA00022737"/>
    </source>
</evidence>
<dbReference type="PANTHER" id="PTHR32410:SF162">
    <property type="entry name" value="CHP-RICH ZINC FINGER PROTEIN-LIKE-RELATED"/>
    <property type="match status" value="1"/>
</dbReference>
<dbReference type="SUPFAM" id="SSF57889">
    <property type="entry name" value="Cysteine-rich domain"/>
    <property type="match status" value="4"/>
</dbReference>
<keyword evidence="5" id="KW-1185">Reference proteome</keyword>
<feature type="domain" description="DC1" evidence="2">
    <location>
        <begin position="362"/>
        <end position="413"/>
    </location>
</feature>
<evidence type="ECO:0008006" key="6">
    <source>
        <dbReference type="Google" id="ProtNLM"/>
    </source>
</evidence>
<protein>
    <recommendedName>
        <fullName evidence="6">Cysteine/Histidine-rich C1 domain family protein</fullName>
    </recommendedName>
</protein>
<evidence type="ECO:0000313" key="5">
    <source>
        <dbReference type="Proteomes" id="UP000886595"/>
    </source>
</evidence>
<sequence length="675" mass="77857">MEVNKITVEKEKSHHDDGRKQISLERVELPQLHEHPLIPFNRFVLTRCKACNLLSDDYGYIYGGYRCNELGCEEIMFHKECFKPLKEINHSFHPNPLKLIIPTLPLHNSQSHTCFCGYSFKAGYCCKKCDFKLDLKCARRSNTLALPVNSYGHEHLFKIRVDIKSAYHTSHPQHPLKSRRGQVPDYADKKCLLCEKGFRQFHLCDVCNYSICSACMRNPPPLNIQCLKTHEHQLHLFSRLIDFTCNACGTQGSRSPYLCLPCNFIIHRECIDLPRVISINRHDHRISYTPHLGLRKLKCRVCRKEVDGFYGAYTCSKCPSFAAHARCATRRDVWDMVEREGTPEEEEIAPYEVIDDNTIRHFSHDHHNLQINKDGMILSENTLCKACVFQIGSEPFFICKQQQCDFILHEKCANLPRKKRHMCNNLPFTLRTDSHFTFYCRCCLQHSTGFRYESGPNVIIDVRCASISDSLKHESHPHILYYYESTSKDRRCSRCDEECCIFFGCDEECCIFFGCDECDYILDGKCALLPEKVKKNRYDDHPLFLSYGDMNVDEKYWCEACETKLDPKEGFYTCNDCGVVLHVSCVFGDFSYFMPGSYISIGTISGYYGYIEKGLATRSNEEVVSSTSICRPVCYVCHSRCKLPSVLKVSKDGGGVVYICSLKCCYSCIAYIYRP</sequence>
<organism evidence="4 5">
    <name type="scientific">Brassica carinata</name>
    <name type="common">Ethiopian mustard</name>
    <name type="synonym">Abyssinian cabbage</name>
    <dbReference type="NCBI Taxonomy" id="52824"/>
    <lineage>
        <taxon>Eukaryota</taxon>
        <taxon>Viridiplantae</taxon>
        <taxon>Streptophyta</taxon>
        <taxon>Embryophyta</taxon>
        <taxon>Tracheophyta</taxon>
        <taxon>Spermatophyta</taxon>
        <taxon>Magnoliopsida</taxon>
        <taxon>eudicotyledons</taxon>
        <taxon>Gunneridae</taxon>
        <taxon>Pentapetalae</taxon>
        <taxon>rosids</taxon>
        <taxon>malvids</taxon>
        <taxon>Brassicales</taxon>
        <taxon>Brassicaceae</taxon>
        <taxon>Brassiceae</taxon>
        <taxon>Brassica</taxon>
    </lineage>
</organism>
<evidence type="ECO:0000259" key="3">
    <source>
        <dbReference type="Pfam" id="PF22926"/>
    </source>
</evidence>
<dbReference type="AlphaFoldDB" id="A0A8X7U8I3"/>
<dbReference type="InterPro" id="IPR004146">
    <property type="entry name" value="DC1"/>
</dbReference>
<dbReference type="Pfam" id="PF22926">
    <property type="entry name" value="C1-like_CT"/>
    <property type="match status" value="1"/>
</dbReference>
<proteinExistence type="predicted"/>
<dbReference type="InterPro" id="IPR054483">
    <property type="entry name" value="DC1-like_CT"/>
</dbReference>
<gene>
    <name evidence="4" type="ORF">Bca52824_074010</name>
</gene>
<feature type="domain" description="DC1-like C-terminal" evidence="3">
    <location>
        <begin position="622"/>
        <end position="665"/>
    </location>
</feature>
<dbReference type="InterPro" id="IPR053192">
    <property type="entry name" value="Vacuole_Formation_Reg"/>
</dbReference>
<feature type="domain" description="DC1" evidence="2">
    <location>
        <begin position="280"/>
        <end position="328"/>
    </location>
</feature>
<dbReference type="EMBL" id="JAAMPC010000014">
    <property type="protein sequence ID" value="KAG2266931.1"/>
    <property type="molecule type" value="Genomic_DNA"/>
</dbReference>
<name>A0A8X7U8I3_BRACI</name>